<feature type="compositionally biased region" description="Basic and acidic residues" evidence="1">
    <location>
        <begin position="604"/>
        <end position="613"/>
    </location>
</feature>
<evidence type="ECO:0008006" key="4">
    <source>
        <dbReference type="Google" id="ProtNLM"/>
    </source>
</evidence>
<feature type="region of interest" description="Disordered" evidence="1">
    <location>
        <begin position="71"/>
        <end position="166"/>
    </location>
</feature>
<feature type="compositionally biased region" description="Polar residues" evidence="1">
    <location>
        <begin position="192"/>
        <end position="210"/>
    </location>
</feature>
<feature type="compositionally biased region" description="Basic and acidic residues" evidence="1">
    <location>
        <begin position="282"/>
        <end position="291"/>
    </location>
</feature>
<proteinExistence type="predicted"/>
<feature type="region of interest" description="Disordered" evidence="1">
    <location>
        <begin position="178"/>
        <end position="222"/>
    </location>
</feature>
<evidence type="ECO:0000313" key="3">
    <source>
        <dbReference type="Proteomes" id="UP000237481"/>
    </source>
</evidence>
<gene>
    <name evidence="2" type="ORF">TPAR_03217</name>
</gene>
<dbReference type="Proteomes" id="UP000237481">
    <property type="component" value="Unassembled WGS sequence"/>
</dbReference>
<dbReference type="OrthoDB" id="5380370at2759"/>
<feature type="region of interest" description="Disordered" evidence="1">
    <location>
        <begin position="363"/>
        <end position="401"/>
    </location>
</feature>
<evidence type="ECO:0000313" key="2">
    <source>
        <dbReference type="EMBL" id="POR36556.1"/>
    </source>
</evidence>
<name>A0A2S4L290_9HYPO</name>
<dbReference type="AlphaFoldDB" id="A0A2S4L290"/>
<feature type="compositionally biased region" description="Low complexity" evidence="1">
    <location>
        <begin position="71"/>
        <end position="111"/>
    </location>
</feature>
<feature type="region of interest" description="Disordered" evidence="1">
    <location>
        <begin position="672"/>
        <end position="695"/>
    </location>
</feature>
<feature type="compositionally biased region" description="Basic residues" evidence="1">
    <location>
        <begin position="114"/>
        <end position="134"/>
    </location>
</feature>
<feature type="compositionally biased region" description="Acidic residues" evidence="1">
    <location>
        <begin position="140"/>
        <end position="150"/>
    </location>
</feature>
<feature type="region of interest" description="Disordered" evidence="1">
    <location>
        <begin position="589"/>
        <end position="636"/>
    </location>
</feature>
<keyword evidence="3" id="KW-1185">Reference proteome</keyword>
<sequence length="727" mass="81079">MKSFLDLETTPPASISSFLLAGARVHVDDNDASFLLSSPRSSVAASTIIMTDTAMAAAAAVVPGAATASTTATTTSTSATTSCSSSAIASPAASSVGTGSRGGSTSSSTSVPASHRRRHSVQPNLRHQHHPRHQRFLDKLDDDDDDDDGDEGRAQDEPPVRNRRHRYQHSLRLLDNYLWPDQRPSSSPPNHQPRSWSRSNSKSPVQNTTKYLRASSDEPAPTIDSLASSMAMTRDEFEALPPTIQRKCFSTLERLRFAQNPDGFDNLCAGIEPSHRRSPSPPHREEDEIRPPRPRLGFRLDELDNAAHRRSELSYKPVRVFPSPAERLRIQRHQSYDQLASHRRRQSVILDATDEAYIRIGKRQSKAPSSDGSLDSRTPLQPAARMHSSTGDQTKRSPDLKKTADSIYDSFRWLEDDDELDLRLYLDDYHFNLREEVPAPSKHRRPSFRRHLSINKLPFGGRVSCTLSRPATKEAAMCPKFMSSPTSSVAGSPGHVRRRSRALSLISPNRQAVPDASTVSTATDPAASHYQDPDARMKLRVYLASPHKFDEAIEFGFPSIDEVHGKENETQKRLGCCQEAPKLRTFLEDDQSSMYSEASAADPESPRTPEAVEKQLPARPARASQDPGATPKVDYAQAPASSREMTLRMTLTRHDLRAHEDQIYGWQKPPVVGRRSQARDEPLSPLPYAREGNSKESIERQFTAMDREDLAHDSGVVRRFWNRVRRT</sequence>
<accession>A0A2S4L290</accession>
<feature type="region of interest" description="Disordered" evidence="1">
    <location>
        <begin position="510"/>
        <end position="530"/>
    </location>
</feature>
<evidence type="ECO:0000256" key="1">
    <source>
        <dbReference type="SAM" id="MobiDB-lite"/>
    </source>
</evidence>
<dbReference type="EMBL" id="PKSG01000314">
    <property type="protein sequence ID" value="POR36556.1"/>
    <property type="molecule type" value="Genomic_DNA"/>
</dbReference>
<feature type="region of interest" description="Disordered" evidence="1">
    <location>
        <begin position="270"/>
        <end position="296"/>
    </location>
</feature>
<feature type="compositionally biased region" description="Polar residues" evidence="1">
    <location>
        <begin position="366"/>
        <end position="379"/>
    </location>
</feature>
<feature type="compositionally biased region" description="Basic and acidic residues" evidence="1">
    <location>
        <begin position="151"/>
        <end position="160"/>
    </location>
</feature>
<organism evidence="2 3">
    <name type="scientific">Tolypocladium paradoxum</name>
    <dbReference type="NCBI Taxonomy" id="94208"/>
    <lineage>
        <taxon>Eukaryota</taxon>
        <taxon>Fungi</taxon>
        <taxon>Dikarya</taxon>
        <taxon>Ascomycota</taxon>
        <taxon>Pezizomycotina</taxon>
        <taxon>Sordariomycetes</taxon>
        <taxon>Hypocreomycetidae</taxon>
        <taxon>Hypocreales</taxon>
        <taxon>Ophiocordycipitaceae</taxon>
        <taxon>Tolypocladium</taxon>
    </lineage>
</organism>
<reference evidence="2 3" key="1">
    <citation type="submission" date="2018-01" db="EMBL/GenBank/DDBJ databases">
        <title>Harnessing the power of phylogenomics to disentangle the directionality and signatures of interkingdom host jumping in the parasitic fungal genus Tolypocladium.</title>
        <authorList>
            <person name="Quandt C.A."/>
            <person name="Patterson W."/>
            <person name="Spatafora J.W."/>
        </authorList>
    </citation>
    <scope>NUCLEOTIDE SEQUENCE [LARGE SCALE GENOMIC DNA]</scope>
    <source>
        <strain evidence="2 3">NRBC 100945</strain>
    </source>
</reference>
<protein>
    <recommendedName>
        <fullName evidence="4">Mucin</fullName>
    </recommendedName>
</protein>
<comment type="caution">
    <text evidence="2">The sequence shown here is derived from an EMBL/GenBank/DDBJ whole genome shotgun (WGS) entry which is preliminary data.</text>
</comment>